<dbReference type="Proteomes" id="UP000198282">
    <property type="component" value="Unassembled WGS sequence"/>
</dbReference>
<feature type="domain" description="Actinobacteria/chloroflexi VLRF1 release factor" evidence="1">
    <location>
        <begin position="83"/>
        <end position="215"/>
    </location>
</feature>
<dbReference type="NCBIfam" id="NF041024">
    <property type="entry name" value="acVLRF1_NCBI"/>
    <property type="match status" value="1"/>
</dbReference>
<dbReference type="EMBL" id="FZOD01000032">
    <property type="protein sequence ID" value="SNT28201.1"/>
    <property type="molecule type" value="Genomic_DNA"/>
</dbReference>
<evidence type="ECO:0000313" key="3">
    <source>
        <dbReference type="Proteomes" id="UP000198282"/>
    </source>
</evidence>
<name>A0A239LCK8_9ACTN</name>
<gene>
    <name evidence="2" type="ORF">SAMN05216276_103232</name>
</gene>
<dbReference type="InterPro" id="IPR040783">
    <property type="entry name" value="VLRF1"/>
</dbReference>
<dbReference type="RefSeq" id="WP_089210314.1">
    <property type="nucleotide sequence ID" value="NZ_FZOD01000032.1"/>
</dbReference>
<organism evidence="2 3">
    <name type="scientific">Streptosporangium subroseum</name>
    <dbReference type="NCBI Taxonomy" id="106412"/>
    <lineage>
        <taxon>Bacteria</taxon>
        <taxon>Bacillati</taxon>
        <taxon>Actinomycetota</taxon>
        <taxon>Actinomycetes</taxon>
        <taxon>Streptosporangiales</taxon>
        <taxon>Streptosporangiaceae</taxon>
        <taxon>Streptosporangium</taxon>
    </lineage>
</organism>
<accession>A0A239LCK8</accession>
<reference evidence="2 3" key="1">
    <citation type="submission" date="2017-06" db="EMBL/GenBank/DDBJ databases">
        <authorList>
            <person name="Kim H.J."/>
            <person name="Triplett B.A."/>
        </authorList>
    </citation>
    <scope>NUCLEOTIDE SEQUENCE [LARGE SCALE GENOMIC DNA]</scope>
    <source>
        <strain evidence="2 3">CGMCC 4.2132</strain>
    </source>
</reference>
<dbReference type="Pfam" id="PF18859">
    <property type="entry name" value="acVLRF1"/>
    <property type="match status" value="1"/>
</dbReference>
<dbReference type="InterPro" id="IPR042226">
    <property type="entry name" value="eFR1_2_sf"/>
</dbReference>
<protein>
    <recommendedName>
        <fullName evidence="1">Actinobacteria/chloroflexi VLRF1 release factor domain-containing protein</fullName>
    </recommendedName>
</protein>
<proteinExistence type="predicted"/>
<evidence type="ECO:0000313" key="2">
    <source>
        <dbReference type="EMBL" id="SNT28201.1"/>
    </source>
</evidence>
<sequence length="228" mass="24604">MTSRPAKGGGRWVLVGPERLNRWIDGFVERHGPPSVTVSASADVVRLEGADGAVAECQVPFPPLTPSGGGPLARLTTHVRKERRIGVLLVRLGGHAAGIFHGDELVSSKVGSRLVHGRSAAGGWSQHRFARRREKQANEAHEAAAEVALRILGPHLSELEAVILGGDRRAVDALRPDRRLAPVFALETEPFLTVPDPRLVVLKETPGQFRAIRIRVTDPDAPASDERP</sequence>
<keyword evidence="3" id="KW-1185">Reference proteome</keyword>
<evidence type="ECO:0000259" key="1">
    <source>
        <dbReference type="Pfam" id="PF18859"/>
    </source>
</evidence>
<dbReference type="Gene3D" id="3.30.420.60">
    <property type="entry name" value="eRF1 domain 2"/>
    <property type="match status" value="1"/>
</dbReference>
<dbReference type="SUPFAM" id="SSF53137">
    <property type="entry name" value="Translational machinery components"/>
    <property type="match status" value="1"/>
</dbReference>
<dbReference type="AlphaFoldDB" id="A0A239LCK8"/>
<dbReference type="OrthoDB" id="3728778at2"/>